<evidence type="ECO:0000256" key="2">
    <source>
        <dbReference type="ARBA" id="ARBA00022771"/>
    </source>
</evidence>
<dbReference type="GO" id="GO:0003677">
    <property type="term" value="F:DNA binding"/>
    <property type="evidence" value="ECO:0007669"/>
    <property type="project" value="InterPro"/>
</dbReference>
<feature type="compositionally biased region" description="Basic and acidic residues" evidence="6">
    <location>
        <begin position="404"/>
        <end position="421"/>
    </location>
</feature>
<dbReference type="InterPro" id="IPR010666">
    <property type="entry name" value="Znf_GRF"/>
</dbReference>
<dbReference type="PROSITE" id="PS51999">
    <property type="entry name" value="ZF_GRF"/>
    <property type="match status" value="1"/>
</dbReference>
<evidence type="ECO:0000256" key="3">
    <source>
        <dbReference type="ARBA" id="ARBA00022833"/>
    </source>
</evidence>
<dbReference type="Gene3D" id="3.30.1310.10">
    <property type="entry name" value="Nucleoid-associated protein YbaB-like domain"/>
    <property type="match status" value="1"/>
</dbReference>
<dbReference type="Pfam" id="PF02575">
    <property type="entry name" value="YbaB_DNA_bd"/>
    <property type="match status" value="1"/>
</dbReference>
<gene>
    <name evidence="8" type="ORF">PBRASI_LOCUS1207</name>
</gene>
<keyword evidence="2 4" id="KW-0863">Zinc-finger</keyword>
<evidence type="ECO:0000256" key="5">
    <source>
        <dbReference type="SAM" id="Coils"/>
    </source>
</evidence>
<comment type="caution">
    <text evidence="8">The sequence shown here is derived from an EMBL/GenBank/DDBJ whole genome shotgun (WGS) entry which is preliminary data.</text>
</comment>
<keyword evidence="1" id="KW-0479">Metal-binding</keyword>
<dbReference type="InterPro" id="IPR004401">
    <property type="entry name" value="YbaB/EbfC"/>
</dbReference>
<feature type="coiled-coil region" evidence="5">
    <location>
        <begin position="185"/>
        <end position="212"/>
    </location>
</feature>
<proteinExistence type="predicted"/>
<evidence type="ECO:0000256" key="6">
    <source>
        <dbReference type="SAM" id="MobiDB-lite"/>
    </source>
</evidence>
<dbReference type="Proteomes" id="UP000789739">
    <property type="component" value="Unassembled WGS sequence"/>
</dbReference>
<keyword evidence="9" id="KW-1185">Reference proteome</keyword>
<protein>
    <submittedName>
        <fullName evidence="8">11820_t:CDS:1</fullName>
    </submittedName>
</protein>
<accession>A0A9N8Z762</accession>
<reference evidence="8" key="1">
    <citation type="submission" date="2021-06" db="EMBL/GenBank/DDBJ databases">
        <authorList>
            <person name="Kallberg Y."/>
            <person name="Tangrot J."/>
            <person name="Rosling A."/>
        </authorList>
    </citation>
    <scope>NUCLEOTIDE SEQUENCE</scope>
    <source>
        <strain evidence="8">BR232B</strain>
    </source>
</reference>
<name>A0A9N8Z762_9GLOM</name>
<sequence>MTTIQSECPRCFCEADSITGVTKYKEAVLRRVKKNNSNFGRYFYGCERHGRSDCLPACDFFKWVNAGDGEGEAGQLPNPVPIMNGRASVAAAHPFNTINVNDLNNVVTARPILPTNYDTPLTGSLSNPSCVPSLAAANSHSFPSNPPLIHTPTLSSVVPNTNLEHTLLCYIRRQDRIILAMTKSRNFMRDHAANLAKQRDEKEREYIELHRKWTNLQGKLDEDEDDNADNKMNFSLYGLADDANINITVTDISKLDHMDNISRTDYTEKVDALDIPSNVVQDDDVTTTIAPPLFLTLPSTSTFAAAFGNLNEKSKTTGNNTQQDVEVEGQAGAGLIKIVMTGTYNIRRVSIDSSLLEDKHILEDFVMAAFNDARRKFGTSTEEPSESLLSRSPLSLGFKSPFYRTEREQRTEESRPASLDREYEDSTIVNSRLSMSAEFDSLKEKVKSLEIENDSLKKRAKKLCSTIESEKESLKQTNSDLLVKVDFLKTTKGLLTTKLEDLNSKISSLEEDNEKLKAHVDTLEEEKKKCRTICEVDVEEFRKRAIEAVRKAESSINTTASLQEEIDELKLKVREVEVKRDWWRVQAEIKEKDNELLRDERDFAREMEEKYLKELLEWKTKATAGAA</sequence>
<feature type="coiled-coil region" evidence="5">
    <location>
        <begin position="432"/>
        <end position="607"/>
    </location>
</feature>
<feature type="region of interest" description="Disordered" evidence="6">
    <location>
        <begin position="402"/>
        <end position="423"/>
    </location>
</feature>
<organism evidence="8 9">
    <name type="scientific">Paraglomus brasilianum</name>
    <dbReference type="NCBI Taxonomy" id="144538"/>
    <lineage>
        <taxon>Eukaryota</taxon>
        <taxon>Fungi</taxon>
        <taxon>Fungi incertae sedis</taxon>
        <taxon>Mucoromycota</taxon>
        <taxon>Glomeromycotina</taxon>
        <taxon>Glomeromycetes</taxon>
        <taxon>Paraglomerales</taxon>
        <taxon>Paraglomeraceae</taxon>
        <taxon>Paraglomus</taxon>
    </lineage>
</organism>
<dbReference type="AlphaFoldDB" id="A0A9N8Z762"/>
<dbReference type="EMBL" id="CAJVPI010000075">
    <property type="protein sequence ID" value="CAG8473767.1"/>
    <property type="molecule type" value="Genomic_DNA"/>
</dbReference>
<dbReference type="GO" id="GO:0008270">
    <property type="term" value="F:zinc ion binding"/>
    <property type="evidence" value="ECO:0007669"/>
    <property type="project" value="UniProtKB-KW"/>
</dbReference>
<dbReference type="SUPFAM" id="SSF82607">
    <property type="entry name" value="YbaB-like"/>
    <property type="match status" value="1"/>
</dbReference>
<feature type="domain" description="GRF-type" evidence="7">
    <location>
        <begin position="13"/>
        <end position="67"/>
    </location>
</feature>
<evidence type="ECO:0000313" key="8">
    <source>
        <dbReference type="EMBL" id="CAG8473767.1"/>
    </source>
</evidence>
<evidence type="ECO:0000259" key="7">
    <source>
        <dbReference type="PROSITE" id="PS51999"/>
    </source>
</evidence>
<dbReference type="NCBIfam" id="TIGR00103">
    <property type="entry name" value="DNA_YbaB_EbfC"/>
    <property type="match status" value="1"/>
</dbReference>
<keyword evidence="5" id="KW-0175">Coiled coil</keyword>
<dbReference type="OrthoDB" id="2362996at2759"/>
<keyword evidence="3" id="KW-0862">Zinc</keyword>
<evidence type="ECO:0000256" key="4">
    <source>
        <dbReference type="PROSITE-ProRule" id="PRU01343"/>
    </source>
</evidence>
<dbReference type="InterPro" id="IPR036894">
    <property type="entry name" value="YbaB-like_sf"/>
</dbReference>
<evidence type="ECO:0000256" key="1">
    <source>
        <dbReference type="ARBA" id="ARBA00022723"/>
    </source>
</evidence>
<evidence type="ECO:0000313" key="9">
    <source>
        <dbReference type="Proteomes" id="UP000789739"/>
    </source>
</evidence>